<evidence type="ECO:0000313" key="1">
    <source>
        <dbReference type="EMBL" id="MCI53727.1"/>
    </source>
</evidence>
<name>A0A392T037_9FABA</name>
<accession>A0A392T037</accession>
<dbReference type="Proteomes" id="UP000265520">
    <property type="component" value="Unassembled WGS sequence"/>
</dbReference>
<feature type="non-terminal residue" evidence="1">
    <location>
        <position position="76"/>
    </location>
</feature>
<protein>
    <submittedName>
        <fullName evidence="1">Uncharacterized protein</fullName>
    </submittedName>
</protein>
<sequence>MTTCGTVIGTGAVRFLNMSNLNDPVELNTPSAPPIFVDGESCDICYSEGSVANVVDEMPQQQHRSWPSRESVNCDN</sequence>
<organism evidence="1 2">
    <name type="scientific">Trifolium medium</name>
    <dbReference type="NCBI Taxonomy" id="97028"/>
    <lineage>
        <taxon>Eukaryota</taxon>
        <taxon>Viridiplantae</taxon>
        <taxon>Streptophyta</taxon>
        <taxon>Embryophyta</taxon>
        <taxon>Tracheophyta</taxon>
        <taxon>Spermatophyta</taxon>
        <taxon>Magnoliopsida</taxon>
        <taxon>eudicotyledons</taxon>
        <taxon>Gunneridae</taxon>
        <taxon>Pentapetalae</taxon>
        <taxon>rosids</taxon>
        <taxon>fabids</taxon>
        <taxon>Fabales</taxon>
        <taxon>Fabaceae</taxon>
        <taxon>Papilionoideae</taxon>
        <taxon>50 kb inversion clade</taxon>
        <taxon>NPAAA clade</taxon>
        <taxon>Hologalegina</taxon>
        <taxon>IRL clade</taxon>
        <taxon>Trifolieae</taxon>
        <taxon>Trifolium</taxon>
    </lineage>
</organism>
<evidence type="ECO:0000313" key="2">
    <source>
        <dbReference type="Proteomes" id="UP000265520"/>
    </source>
</evidence>
<comment type="caution">
    <text evidence="1">The sequence shown here is derived from an EMBL/GenBank/DDBJ whole genome shotgun (WGS) entry which is preliminary data.</text>
</comment>
<proteinExistence type="predicted"/>
<dbReference type="EMBL" id="LXQA010467965">
    <property type="protein sequence ID" value="MCI53727.1"/>
    <property type="molecule type" value="Genomic_DNA"/>
</dbReference>
<reference evidence="1 2" key="1">
    <citation type="journal article" date="2018" name="Front. Plant Sci.">
        <title>Red Clover (Trifolium pratense) and Zigzag Clover (T. medium) - A Picture of Genomic Similarities and Differences.</title>
        <authorList>
            <person name="Dluhosova J."/>
            <person name="Istvanek J."/>
            <person name="Nedelnik J."/>
            <person name="Repkova J."/>
        </authorList>
    </citation>
    <scope>NUCLEOTIDE SEQUENCE [LARGE SCALE GENOMIC DNA]</scope>
    <source>
        <strain evidence="2">cv. 10/8</strain>
        <tissue evidence="1">Leaf</tissue>
    </source>
</reference>
<dbReference type="AlphaFoldDB" id="A0A392T037"/>
<keyword evidence="2" id="KW-1185">Reference proteome</keyword>